<dbReference type="GO" id="GO:0009523">
    <property type="term" value="C:photosystem II"/>
    <property type="evidence" value="ECO:0007669"/>
    <property type="project" value="UniProtKB-KW"/>
</dbReference>
<dbReference type="PANTHER" id="PTHR47199">
    <property type="entry name" value="PHOTOSYSTEM II STABILITY/ASSEMBLY FACTOR HCF136, CHLOROPLASTIC"/>
    <property type="match status" value="1"/>
</dbReference>
<feature type="domain" description="Photosynthesis system II assembly factor Ycf48/Hcf136-like" evidence="3">
    <location>
        <begin position="139"/>
        <end position="204"/>
    </location>
</feature>
<evidence type="ECO:0000313" key="5">
    <source>
        <dbReference type="Proteomes" id="UP000306635"/>
    </source>
</evidence>
<dbReference type="GO" id="GO:0016787">
    <property type="term" value="F:hydrolase activity"/>
    <property type="evidence" value="ECO:0007669"/>
    <property type="project" value="UniProtKB-KW"/>
</dbReference>
<evidence type="ECO:0000256" key="1">
    <source>
        <dbReference type="ARBA" id="ARBA00022531"/>
    </source>
</evidence>
<dbReference type="EMBL" id="SWDV01000048">
    <property type="protein sequence ID" value="TLX70653.1"/>
    <property type="molecule type" value="Genomic_DNA"/>
</dbReference>
<protein>
    <submittedName>
        <fullName evidence="4">Glycosyl hydrolase</fullName>
    </submittedName>
</protein>
<proteinExistence type="predicted"/>
<dbReference type="OrthoDB" id="9813892at2"/>
<gene>
    <name evidence="4" type="ORF">FAS41_27295</name>
</gene>
<dbReference type="InterPro" id="IPR036278">
    <property type="entry name" value="Sialidase_sf"/>
</dbReference>
<evidence type="ECO:0000259" key="3">
    <source>
        <dbReference type="Pfam" id="PF14870"/>
    </source>
</evidence>
<evidence type="ECO:0000256" key="2">
    <source>
        <dbReference type="ARBA" id="ARBA00023276"/>
    </source>
</evidence>
<dbReference type="PANTHER" id="PTHR47199:SF2">
    <property type="entry name" value="PHOTOSYSTEM II STABILITY_ASSEMBLY FACTOR HCF136, CHLOROPLASTIC"/>
    <property type="match status" value="1"/>
</dbReference>
<keyword evidence="4" id="KW-0378">Hydrolase</keyword>
<accession>A0A5R9QM62</accession>
<dbReference type="InterPro" id="IPR028203">
    <property type="entry name" value="PSII_CF48-like_dom"/>
</dbReference>
<comment type="caution">
    <text evidence="4">The sequence shown here is derived from an EMBL/GenBank/DDBJ whole genome shotgun (WGS) entry which is preliminary data.</text>
</comment>
<evidence type="ECO:0000313" key="4">
    <source>
        <dbReference type="EMBL" id="TLX70653.1"/>
    </source>
</evidence>
<dbReference type="InterPro" id="IPR002860">
    <property type="entry name" value="BNR_rpt"/>
</dbReference>
<dbReference type="AlphaFoldDB" id="A0A5R9QM62"/>
<name>A0A5R9QM62_9PSED</name>
<reference evidence="4 5" key="1">
    <citation type="submission" date="2019-04" db="EMBL/GenBank/DDBJ databases">
        <authorList>
            <person name="Li M."/>
        </authorList>
    </citation>
    <scope>NUCLEOTIDE SEQUENCE [LARGE SCALE GENOMIC DNA]</scope>
    <source>
        <strain evidence="4 5">LAM1902</strain>
    </source>
</reference>
<dbReference type="Pfam" id="PF14870">
    <property type="entry name" value="PSII_BNR"/>
    <property type="match status" value="2"/>
</dbReference>
<keyword evidence="5" id="KW-1185">Reference proteome</keyword>
<dbReference type="Pfam" id="PF02012">
    <property type="entry name" value="BNR"/>
    <property type="match status" value="1"/>
</dbReference>
<dbReference type="InterPro" id="IPR015943">
    <property type="entry name" value="WD40/YVTN_repeat-like_dom_sf"/>
</dbReference>
<feature type="domain" description="Photosynthesis system II assembly factor Ycf48/Hcf136-like" evidence="3">
    <location>
        <begin position="37"/>
        <end position="96"/>
    </location>
</feature>
<keyword evidence="1" id="KW-0602">Photosynthesis</keyword>
<sequence>MAQPYADPLDAPAEINRLAAQSQLTAITQAGARLVAVGARGVVLLSDDAGQHWKQAKVPVSSDLVAVQFPDASLGWAVGHDGVILHSADGGESWSKQLDGRDLLKLLTAHFQAQAEKGDERASQYLDLVKLNFGNGPEQPFLGVWFENERDGFAVGAFGTLMATHDGGKSWESWIEKIDNPNSFHLNAITGIAGELYIASEQGTVFKLDRNQQRFVPLSTGYAGSFFGVVGDQRFILAHGLRGNAFRSTDGGQTWSRVETGNAAGLVASAISDKGTLLVASQAGAVLRSDDLGRSFSALESVRPYLFAGLSQVDGDRVAIVGMSGVQIAPAQ</sequence>
<dbReference type="GO" id="GO:0015979">
    <property type="term" value="P:photosynthesis"/>
    <property type="evidence" value="ECO:0007669"/>
    <property type="project" value="UniProtKB-KW"/>
</dbReference>
<dbReference type="SUPFAM" id="SSF50939">
    <property type="entry name" value="Sialidases"/>
    <property type="match status" value="1"/>
</dbReference>
<dbReference type="Proteomes" id="UP000306635">
    <property type="component" value="Unassembled WGS sequence"/>
</dbReference>
<keyword evidence="2" id="KW-0604">Photosystem II</keyword>
<dbReference type="Gene3D" id="2.130.10.10">
    <property type="entry name" value="YVTN repeat-like/Quinoprotein amine dehydrogenase"/>
    <property type="match status" value="2"/>
</dbReference>
<organism evidence="4 5">
    <name type="scientific">Pseudomonas nicosulfuronedens</name>
    <dbReference type="NCBI Taxonomy" id="2571105"/>
    <lineage>
        <taxon>Bacteria</taxon>
        <taxon>Pseudomonadati</taxon>
        <taxon>Pseudomonadota</taxon>
        <taxon>Gammaproteobacteria</taxon>
        <taxon>Pseudomonadales</taxon>
        <taxon>Pseudomonadaceae</taxon>
        <taxon>Pseudomonas</taxon>
    </lineage>
</organism>